<sequence>MSSLWTDLLFLHGHITDARLARRLDAAKRPAPPPTAIAPAKSAPGWLWRLCQGIGDGQLRRQ</sequence>
<proteinExistence type="predicted"/>
<dbReference type="RefSeq" id="WP_136259311.1">
    <property type="nucleotide sequence ID" value="NZ_MWIO01000043.1"/>
</dbReference>
<reference evidence="1 2" key="1">
    <citation type="submission" date="2017-02" db="EMBL/GenBank/DDBJ databases">
        <title>Whole genome sequencing of Rhodanobacter lindaniclasticus DSM 17932.</title>
        <authorList>
            <person name="Kumar S."/>
            <person name="Patil P."/>
            <person name="Patil P.B."/>
        </authorList>
    </citation>
    <scope>NUCLEOTIDE SEQUENCE [LARGE SCALE GENOMIC DNA]</scope>
    <source>
        <strain evidence="1 2">DSM 17932</strain>
    </source>
</reference>
<dbReference type="AlphaFoldDB" id="A0A4S3KD99"/>
<evidence type="ECO:0000313" key="2">
    <source>
        <dbReference type="Proteomes" id="UP000306317"/>
    </source>
</evidence>
<comment type="caution">
    <text evidence="1">The sequence shown here is derived from an EMBL/GenBank/DDBJ whole genome shotgun (WGS) entry which is preliminary data.</text>
</comment>
<evidence type="ECO:0000313" key="1">
    <source>
        <dbReference type="EMBL" id="THD06198.1"/>
    </source>
</evidence>
<gene>
    <name evidence="1" type="ORF">B1991_14065</name>
</gene>
<name>A0A4S3KD99_9GAMM</name>
<accession>A0A4S3KD99</accession>
<dbReference type="Proteomes" id="UP000306317">
    <property type="component" value="Unassembled WGS sequence"/>
</dbReference>
<dbReference type="EMBL" id="MWIO01000043">
    <property type="protein sequence ID" value="THD06198.1"/>
    <property type="molecule type" value="Genomic_DNA"/>
</dbReference>
<protein>
    <submittedName>
        <fullName evidence="1">Uncharacterized protein</fullName>
    </submittedName>
</protein>
<keyword evidence="2" id="KW-1185">Reference proteome</keyword>
<organism evidence="1 2">
    <name type="scientific">Rhodanobacter lindaniclasticus</name>
    <dbReference type="NCBI Taxonomy" id="75310"/>
    <lineage>
        <taxon>Bacteria</taxon>
        <taxon>Pseudomonadati</taxon>
        <taxon>Pseudomonadota</taxon>
        <taxon>Gammaproteobacteria</taxon>
        <taxon>Lysobacterales</taxon>
        <taxon>Rhodanobacteraceae</taxon>
        <taxon>Rhodanobacter</taxon>
    </lineage>
</organism>